<evidence type="ECO:0000313" key="2">
    <source>
        <dbReference type="Proteomes" id="UP000326953"/>
    </source>
</evidence>
<accession>A0A5E6XCQ6</accession>
<reference evidence="1 2" key="1">
    <citation type="submission" date="2019-09" db="EMBL/GenBank/DDBJ databases">
        <authorList>
            <person name="Chandra G."/>
            <person name="Truman W A."/>
        </authorList>
    </citation>
    <scope>NUCLEOTIDE SEQUENCE [LARGE SCALE GENOMIC DNA]</scope>
    <source>
        <strain evidence="1">PS662</strain>
    </source>
</reference>
<dbReference type="EMBL" id="CABVHK010000022">
    <property type="protein sequence ID" value="VVN39382.1"/>
    <property type="molecule type" value="Genomic_DNA"/>
</dbReference>
<protein>
    <submittedName>
        <fullName evidence="1">Uncharacterized protein</fullName>
    </submittedName>
</protein>
<proteinExistence type="predicted"/>
<gene>
    <name evidence="1" type="ORF">PS662_05366</name>
</gene>
<organism evidence="1 2">
    <name type="scientific">Pseudomonas fluorescens</name>
    <dbReference type="NCBI Taxonomy" id="294"/>
    <lineage>
        <taxon>Bacteria</taxon>
        <taxon>Pseudomonadati</taxon>
        <taxon>Pseudomonadota</taxon>
        <taxon>Gammaproteobacteria</taxon>
        <taxon>Pseudomonadales</taxon>
        <taxon>Pseudomonadaceae</taxon>
        <taxon>Pseudomonas</taxon>
    </lineage>
</organism>
<dbReference type="Proteomes" id="UP000326953">
    <property type="component" value="Unassembled WGS sequence"/>
</dbReference>
<sequence length="87" mass="9299">MVSSGCIRKLINMPSSAMMITTAITMAMNAEVRNSLSIANAVSWSSTRATYQSAEGTPLTRVKEMNWRLPSISTSFMPGLICGAPLG</sequence>
<evidence type="ECO:0000313" key="1">
    <source>
        <dbReference type="EMBL" id="VVN39382.1"/>
    </source>
</evidence>
<dbReference type="AlphaFoldDB" id="A0A5E6XCQ6"/>
<name>A0A5E6XCQ6_PSEFL</name>